<accession>A0A0M3IWY0</accession>
<sequence>MLLLKLNLKKTYSLTYQHHRHRYFSQSILFFDIVIFFCDTFSNRSIG</sequence>
<keyword evidence="1" id="KW-1185">Reference proteome</keyword>
<evidence type="ECO:0000313" key="1">
    <source>
        <dbReference type="Proteomes" id="UP000036681"/>
    </source>
</evidence>
<evidence type="ECO:0000313" key="2">
    <source>
        <dbReference type="WBParaSite" id="ALUE_0002325801-mRNA-1"/>
    </source>
</evidence>
<dbReference type="AlphaFoldDB" id="A0A0M3IWY0"/>
<organism evidence="1 2">
    <name type="scientific">Ascaris lumbricoides</name>
    <name type="common">Giant roundworm</name>
    <dbReference type="NCBI Taxonomy" id="6252"/>
    <lineage>
        <taxon>Eukaryota</taxon>
        <taxon>Metazoa</taxon>
        <taxon>Ecdysozoa</taxon>
        <taxon>Nematoda</taxon>
        <taxon>Chromadorea</taxon>
        <taxon>Rhabditida</taxon>
        <taxon>Spirurina</taxon>
        <taxon>Ascaridomorpha</taxon>
        <taxon>Ascaridoidea</taxon>
        <taxon>Ascarididae</taxon>
        <taxon>Ascaris</taxon>
    </lineage>
</organism>
<dbReference type="WBParaSite" id="ALUE_0002325801-mRNA-1">
    <property type="protein sequence ID" value="ALUE_0002325801-mRNA-1"/>
    <property type="gene ID" value="ALUE_0002325801"/>
</dbReference>
<protein>
    <submittedName>
        <fullName evidence="2">Uncharacterized protein</fullName>
    </submittedName>
</protein>
<dbReference type="Proteomes" id="UP000036681">
    <property type="component" value="Unplaced"/>
</dbReference>
<name>A0A0M3IWY0_ASCLU</name>
<reference evidence="2" key="1">
    <citation type="submission" date="2017-02" db="UniProtKB">
        <authorList>
            <consortium name="WormBaseParasite"/>
        </authorList>
    </citation>
    <scope>IDENTIFICATION</scope>
</reference>
<proteinExistence type="predicted"/>